<dbReference type="SUPFAM" id="SSF55961">
    <property type="entry name" value="Bet v1-like"/>
    <property type="match status" value="1"/>
</dbReference>
<comment type="caution">
    <text evidence="1">The sequence shown here is derived from an EMBL/GenBank/DDBJ whole genome shotgun (WGS) entry which is preliminary data.</text>
</comment>
<reference evidence="1 2" key="1">
    <citation type="submission" date="2018-04" db="EMBL/GenBank/DDBJ databases">
        <title>Thalassorhabdus spongiae gen. nov., sp. nov., isolated from a marine sponge in South-West Iceland.</title>
        <authorList>
            <person name="Knobloch S."/>
            <person name="Daussin A."/>
            <person name="Johannsson R."/>
            <person name="Marteinsson V.T."/>
        </authorList>
    </citation>
    <scope>NUCLEOTIDE SEQUENCE [LARGE SCALE GENOMIC DNA]</scope>
    <source>
        <strain evidence="1 2">Hp12</strain>
    </source>
</reference>
<dbReference type="InterPro" id="IPR023393">
    <property type="entry name" value="START-like_dom_sf"/>
</dbReference>
<evidence type="ECO:0000313" key="1">
    <source>
        <dbReference type="EMBL" id="PVZ66307.1"/>
    </source>
</evidence>
<gene>
    <name evidence="1" type="ORF">DC094_16530</name>
</gene>
<accession>A0A2V1GUF5</accession>
<name>A0A2V1GUF5_9GAMM</name>
<keyword evidence="2" id="KW-1185">Reference proteome</keyword>
<dbReference type="Proteomes" id="UP000244906">
    <property type="component" value="Unassembled WGS sequence"/>
</dbReference>
<sequence>MTWIENSHNRSNALFQVHYTNFINRYRRSILALKLVLLGLLMNGCSSPEQHFNSEIVIAAEPDLVWSSLTNKQDNQQWKPWFSQLDGELKQGTEILISYSDSANQSEDIVAYTATVVKLLPKQQLVLEYQASTFINARYQINIHRLPDGSSQFIQQNTLSGLGVVFTESTQLSDKLASTSVALKKFTEQKAYMICLDQKYLAYLDIEIAWIKKKSDLVSNLLPKYSDLIVKQNEIASRLIEQKRLAYLWFKKNMPHRIYTSKTLDKWLNIGPVADVQISASDNEYSDLLDKIRIDRKTPPPKRGAWMIREERETVWPTNEYKALFKQHALLLEATNMKNCTQPKHFNA</sequence>
<evidence type="ECO:0000313" key="2">
    <source>
        <dbReference type="Proteomes" id="UP000244906"/>
    </source>
</evidence>
<dbReference type="Gene3D" id="3.30.530.20">
    <property type="match status" value="1"/>
</dbReference>
<protein>
    <submittedName>
        <fullName evidence="1">Uncharacterized protein</fullName>
    </submittedName>
</protein>
<proteinExistence type="predicted"/>
<dbReference type="EMBL" id="QDDL01000008">
    <property type="protein sequence ID" value="PVZ66307.1"/>
    <property type="molecule type" value="Genomic_DNA"/>
</dbReference>
<dbReference type="AlphaFoldDB" id="A0A2V1GUF5"/>
<organism evidence="1 2">
    <name type="scientific">Pelagibaculum spongiae</name>
    <dbReference type="NCBI Taxonomy" id="2080658"/>
    <lineage>
        <taxon>Bacteria</taxon>
        <taxon>Pseudomonadati</taxon>
        <taxon>Pseudomonadota</taxon>
        <taxon>Gammaproteobacteria</taxon>
        <taxon>Oceanospirillales</taxon>
        <taxon>Pelagibaculum</taxon>
    </lineage>
</organism>